<dbReference type="InterPro" id="IPR009057">
    <property type="entry name" value="Homeodomain-like_sf"/>
</dbReference>
<evidence type="ECO:0000313" key="5">
    <source>
        <dbReference type="EMBL" id="MDJ1649755.1"/>
    </source>
</evidence>
<dbReference type="PROSITE" id="PS50977">
    <property type="entry name" value="HTH_TETR_2"/>
    <property type="match status" value="1"/>
</dbReference>
<dbReference type="Proteomes" id="UP001232750">
    <property type="component" value="Unassembled WGS sequence"/>
</dbReference>
<evidence type="ECO:0000259" key="4">
    <source>
        <dbReference type="PROSITE" id="PS50977"/>
    </source>
</evidence>
<dbReference type="Gene3D" id="1.10.357.10">
    <property type="entry name" value="Tetracycline Repressor, domain 2"/>
    <property type="match status" value="1"/>
</dbReference>
<comment type="caution">
    <text evidence="5">The sequence shown here is derived from an EMBL/GenBank/DDBJ whole genome shotgun (WGS) entry which is preliminary data.</text>
</comment>
<evidence type="ECO:0000256" key="2">
    <source>
        <dbReference type="PROSITE-ProRule" id="PRU00335"/>
    </source>
</evidence>
<dbReference type="InterPro" id="IPR050624">
    <property type="entry name" value="HTH-type_Tx_Regulator"/>
</dbReference>
<dbReference type="Pfam" id="PF00440">
    <property type="entry name" value="TetR_N"/>
    <property type="match status" value="1"/>
</dbReference>
<reference evidence="5 6" key="1">
    <citation type="submission" date="2023-05" db="EMBL/GenBank/DDBJ databases">
        <title>Gordonibacter KGMB12511T sp. nov., isolated from faeces of healthy Korean.</title>
        <authorList>
            <person name="Kim H.S."/>
            <person name="Kim J.-S."/>
            <person name="Suh M.K."/>
            <person name="Eom M.K."/>
            <person name="Do H.E."/>
            <person name="Lee J.-S."/>
        </authorList>
    </citation>
    <scope>NUCLEOTIDE SEQUENCE [LARGE SCALE GENOMIC DNA]</scope>
    <source>
        <strain evidence="5 6">KGMB12511</strain>
    </source>
</reference>
<dbReference type="EMBL" id="JASJEU010000005">
    <property type="protein sequence ID" value="MDJ1649755.1"/>
    <property type="molecule type" value="Genomic_DNA"/>
</dbReference>
<organism evidence="5 6">
    <name type="scientific">Gordonibacter faecis</name>
    <dbReference type="NCBI Taxonomy" id="3047475"/>
    <lineage>
        <taxon>Bacteria</taxon>
        <taxon>Bacillati</taxon>
        <taxon>Actinomycetota</taxon>
        <taxon>Coriobacteriia</taxon>
        <taxon>Eggerthellales</taxon>
        <taxon>Eggerthellaceae</taxon>
        <taxon>Gordonibacter</taxon>
    </lineage>
</organism>
<dbReference type="PANTHER" id="PTHR43479">
    <property type="entry name" value="ACREF/ENVCD OPERON REPRESSOR-RELATED"/>
    <property type="match status" value="1"/>
</dbReference>
<protein>
    <submittedName>
        <fullName evidence="5">TetR/AcrR family transcriptional regulator</fullName>
    </submittedName>
</protein>
<dbReference type="PANTHER" id="PTHR43479:SF11">
    <property type="entry name" value="ACREF_ENVCD OPERON REPRESSOR-RELATED"/>
    <property type="match status" value="1"/>
</dbReference>
<feature type="region of interest" description="Disordered" evidence="3">
    <location>
        <begin position="1"/>
        <end position="23"/>
    </location>
</feature>
<feature type="domain" description="HTH tetR-type" evidence="4">
    <location>
        <begin position="27"/>
        <end position="87"/>
    </location>
</feature>
<keyword evidence="1 2" id="KW-0238">DNA-binding</keyword>
<gene>
    <name evidence="5" type="ORF">QNJ86_02980</name>
</gene>
<name>A0ABT7DJQ8_9ACTN</name>
<evidence type="ECO:0000256" key="3">
    <source>
        <dbReference type="SAM" id="MobiDB-lite"/>
    </source>
</evidence>
<keyword evidence="6" id="KW-1185">Reference proteome</keyword>
<accession>A0ABT7DJQ8</accession>
<dbReference type="RefSeq" id="WP_283831098.1">
    <property type="nucleotide sequence ID" value="NZ_JASJEU010000005.1"/>
</dbReference>
<dbReference type="SUPFAM" id="SSF46689">
    <property type="entry name" value="Homeodomain-like"/>
    <property type="match status" value="1"/>
</dbReference>
<evidence type="ECO:0000313" key="6">
    <source>
        <dbReference type="Proteomes" id="UP001232750"/>
    </source>
</evidence>
<dbReference type="InterPro" id="IPR001647">
    <property type="entry name" value="HTH_TetR"/>
</dbReference>
<sequence length="225" mass="25273">MSDVHEGKSPLPQKPAARDKTRDRRFVRTEKAIRDAFLRLIEEQDFHKITVTAIAREADIDRKTFYLHYETVDAVADAIVREKAETFVRLLREGSFFDRNTVDVTDLFFSLSAGPAPDLLRTRKMYKHITAEEMLEKIEAALTEALIEEDRLDLTHARPYVSYCVSFFVAGLFAIYRRWLASDSAISLDEISAVANIAASSGVNGLRQSISLEPGVAGSSEVGEE</sequence>
<proteinExistence type="predicted"/>
<evidence type="ECO:0000256" key="1">
    <source>
        <dbReference type="ARBA" id="ARBA00023125"/>
    </source>
</evidence>
<feature type="DNA-binding region" description="H-T-H motif" evidence="2">
    <location>
        <begin position="50"/>
        <end position="69"/>
    </location>
</feature>